<dbReference type="RefSeq" id="WP_130359433.1">
    <property type="nucleotide sequence ID" value="NZ_SGXC01000002.1"/>
</dbReference>
<gene>
    <name evidence="1" type="ORF">EV675_4187</name>
</gene>
<dbReference type="EMBL" id="SGXC01000002">
    <property type="protein sequence ID" value="RZS81562.1"/>
    <property type="molecule type" value="Genomic_DNA"/>
</dbReference>
<dbReference type="OrthoDB" id="8685302at2"/>
<protein>
    <submittedName>
        <fullName evidence="1">Uncharacterized protein</fullName>
    </submittedName>
</protein>
<dbReference type="Proteomes" id="UP000292445">
    <property type="component" value="Unassembled WGS sequence"/>
</dbReference>
<sequence length="119" mass="12633">MSTTPHDGSAPHHAYRLYTAGYGVYARDGAGKAVRLGAVSERDGVLGYRLEVDDLQAEGFLTSEKLLQDVAAKLAYASLHRFFGTAAATPIHEGEADLPCLLLENEEPGEYPPAGSAAE</sequence>
<name>A0A4Q7NEK7_9BURK</name>
<dbReference type="AlphaFoldDB" id="A0A4Q7NEK7"/>
<reference evidence="1 2" key="1">
    <citation type="submission" date="2019-02" db="EMBL/GenBank/DDBJ databases">
        <title>Genomic Encyclopedia of Type Strains, Phase IV (KMG-IV): sequencing the most valuable type-strain genomes for metagenomic binning, comparative biology and taxonomic classification.</title>
        <authorList>
            <person name="Goeker M."/>
        </authorList>
    </citation>
    <scope>NUCLEOTIDE SEQUENCE [LARGE SCALE GENOMIC DNA]</scope>
    <source>
        <strain evidence="1 2">K24</strain>
    </source>
</reference>
<evidence type="ECO:0000313" key="1">
    <source>
        <dbReference type="EMBL" id="RZS81562.1"/>
    </source>
</evidence>
<organism evidence="1 2">
    <name type="scientific">Pigmentiphaga kullae</name>
    <dbReference type="NCBI Taxonomy" id="151784"/>
    <lineage>
        <taxon>Bacteria</taxon>
        <taxon>Pseudomonadati</taxon>
        <taxon>Pseudomonadota</taxon>
        <taxon>Betaproteobacteria</taxon>
        <taxon>Burkholderiales</taxon>
        <taxon>Alcaligenaceae</taxon>
        <taxon>Pigmentiphaga</taxon>
    </lineage>
</organism>
<keyword evidence="2" id="KW-1185">Reference proteome</keyword>
<evidence type="ECO:0000313" key="2">
    <source>
        <dbReference type="Proteomes" id="UP000292445"/>
    </source>
</evidence>
<comment type="caution">
    <text evidence="1">The sequence shown here is derived from an EMBL/GenBank/DDBJ whole genome shotgun (WGS) entry which is preliminary data.</text>
</comment>
<accession>A0A4Q7NEK7</accession>
<proteinExistence type="predicted"/>